<feature type="transmembrane region" description="Helical" evidence="1">
    <location>
        <begin position="693"/>
        <end position="713"/>
    </location>
</feature>
<evidence type="ECO:0000259" key="2">
    <source>
        <dbReference type="Pfam" id="PF07699"/>
    </source>
</evidence>
<feature type="transmembrane region" description="Helical" evidence="1">
    <location>
        <begin position="656"/>
        <end position="673"/>
    </location>
</feature>
<dbReference type="SMART" id="SM01411">
    <property type="entry name" value="Ephrin_rec_like"/>
    <property type="match status" value="2"/>
</dbReference>
<reference evidence="3" key="1">
    <citation type="submission" date="2022-10" db="EMBL/GenBank/DDBJ databases">
        <authorList>
            <person name="Chen Y."/>
            <person name="Dougan E. K."/>
            <person name="Chan C."/>
            <person name="Rhodes N."/>
            <person name="Thang M."/>
        </authorList>
    </citation>
    <scope>NUCLEOTIDE SEQUENCE</scope>
</reference>
<keyword evidence="1" id="KW-0472">Membrane</keyword>
<dbReference type="EMBL" id="CAMXCT020000861">
    <property type="protein sequence ID" value="CAL1137485.1"/>
    <property type="molecule type" value="Genomic_DNA"/>
</dbReference>
<dbReference type="CDD" id="cd00185">
    <property type="entry name" value="TNFRSF"/>
    <property type="match status" value="1"/>
</dbReference>
<accession>A0A9P1FRH0</accession>
<organism evidence="3">
    <name type="scientific">Cladocopium goreaui</name>
    <dbReference type="NCBI Taxonomy" id="2562237"/>
    <lineage>
        <taxon>Eukaryota</taxon>
        <taxon>Sar</taxon>
        <taxon>Alveolata</taxon>
        <taxon>Dinophyceae</taxon>
        <taxon>Suessiales</taxon>
        <taxon>Symbiodiniaceae</taxon>
        <taxon>Cladocopium</taxon>
    </lineage>
</organism>
<feature type="transmembrane region" description="Helical" evidence="1">
    <location>
        <begin position="597"/>
        <end position="617"/>
    </location>
</feature>
<proteinExistence type="predicted"/>
<dbReference type="OrthoDB" id="5967066at2759"/>
<feature type="transmembrane region" description="Helical" evidence="1">
    <location>
        <begin position="623"/>
        <end position="644"/>
    </location>
</feature>
<dbReference type="PANTHER" id="PTHR46967:SF2">
    <property type="entry name" value="SUSHI, VON WILLEBRAND FACTOR TYPE A, EGF AND PENTRAXIN DOMAIN-CONTAINING PROTEIN 1-LIKE"/>
    <property type="match status" value="1"/>
</dbReference>
<dbReference type="PANTHER" id="PTHR46967">
    <property type="entry name" value="INSULIN-LIKE GROWTH FACTOR BINDING PROTEIN,N-TERMINAL"/>
    <property type="match status" value="1"/>
</dbReference>
<protein>
    <submittedName>
        <fullName evidence="4">Tyrosine-protein kinase ephrin type A/B receptor-like domain-containing protein</fullName>
    </submittedName>
</protein>
<feature type="transmembrane region" description="Helical" evidence="1">
    <location>
        <begin position="458"/>
        <end position="476"/>
    </location>
</feature>
<evidence type="ECO:0000313" key="3">
    <source>
        <dbReference type="EMBL" id="CAI3984110.1"/>
    </source>
</evidence>
<feature type="transmembrane region" description="Helical" evidence="1">
    <location>
        <begin position="366"/>
        <end position="386"/>
    </location>
</feature>
<keyword evidence="4" id="KW-0808">Transferase</keyword>
<keyword evidence="1" id="KW-1133">Transmembrane helix</keyword>
<feature type="transmembrane region" description="Helical" evidence="1">
    <location>
        <begin position="545"/>
        <end position="569"/>
    </location>
</feature>
<evidence type="ECO:0000256" key="1">
    <source>
        <dbReference type="SAM" id="Phobius"/>
    </source>
</evidence>
<keyword evidence="1" id="KW-0812">Transmembrane</keyword>
<comment type="caution">
    <text evidence="3">The sequence shown here is derived from an EMBL/GenBank/DDBJ whole genome shotgun (WGS) entry which is preliminary data.</text>
</comment>
<name>A0A9P1FRH0_9DINO</name>
<feature type="domain" description="Tyrosine-protein kinase ephrin type A/B receptor-like" evidence="2">
    <location>
        <begin position="204"/>
        <end position="252"/>
    </location>
</feature>
<evidence type="ECO:0000313" key="5">
    <source>
        <dbReference type="Proteomes" id="UP001152797"/>
    </source>
</evidence>
<dbReference type="Pfam" id="PF07699">
    <property type="entry name" value="Ephrin_rec_like"/>
    <property type="match status" value="1"/>
</dbReference>
<feature type="transmembrane region" description="Helical" evidence="1">
    <location>
        <begin position="432"/>
        <end position="451"/>
    </location>
</feature>
<dbReference type="AlphaFoldDB" id="A0A9P1FRH0"/>
<keyword evidence="4" id="KW-0418">Kinase</keyword>
<evidence type="ECO:0000313" key="4">
    <source>
        <dbReference type="EMBL" id="CAL4771422.1"/>
    </source>
</evidence>
<dbReference type="EMBL" id="CAMXCT030000861">
    <property type="protein sequence ID" value="CAL4771422.1"/>
    <property type="molecule type" value="Genomic_DNA"/>
</dbReference>
<dbReference type="Proteomes" id="UP001152797">
    <property type="component" value="Unassembled WGS sequence"/>
</dbReference>
<dbReference type="InterPro" id="IPR009030">
    <property type="entry name" value="Growth_fac_rcpt_cys_sf"/>
</dbReference>
<dbReference type="SUPFAM" id="SSF57184">
    <property type="entry name" value="Growth factor receptor domain"/>
    <property type="match status" value="1"/>
</dbReference>
<keyword evidence="4" id="KW-0675">Receptor</keyword>
<sequence length="823" mass="90239">MFQHGRTRFQHVSSRWVPDPTFLELAAVKTIFPPHNKQEWEDGIISSGALASFIGKIVSNDLSTLAPRLVGFLNNIQIDMATVNAMLLEQNIRFLFKASECFMYLYLDSEDWLDLGGCQVKTGSSWMPDDSTCFPKFGMYNEITEQFVSNRDDKEGLRCRACPSGTYSKQLFDNDGPTYICEACPAGTSQNSGASLACEPCLKGEYQDQTGQQSCKRCDVGDYQDEEGGPVCKKCPDNSRTLQRGSLLFTDCGCKVGYINVANVTAGNLSCAKCQEGLTCPVMSSLKSLQDGNHPLGLDYLPAVAEGYFVTEDEPLEVYRCGLITSCPGGLPAQCGGGLIGVPCGECREGYNLSEGKCEQCEDSMVVLWVLGMLFVFVLLTASYYLMTSKVTAKASVLFTTTCAFGMLISLLQSIGIIGTMTVEFPVNISSFFGWFSILMLDLDNFGFACLAGSATALRYLASVLFFPAGIAWYMLNFGVSQLVPRHRWDATKVASCMGQFMQVGFSTMSATALIPLTCYTHPNQKQSLLKYPDVICGTDEHGKMLAIGICLLIVGVFGFLSLCSYAAYMVPTWSAREQHGRVRAFRFLVFRFRLDSWWFGVPLLTRGPLIALPIVLATDYPAVQTVWVTFILLCFLACQALAWPWKVPLLNALDCWMSYCIMILVAASALYLEPINKEGVVADFVDNFNTGIMVVIFSSISSMIIMALSALVHRAAMGGSSEYAAFNLGRTPNPDVLAQKMKEMAELLGQMETQEIEKAFDALAVFDTRRIMNFMTMMSSEVLVGRTDLAYGTRVSSASFQAKAAALATKEEVKPEGGATTV</sequence>
<dbReference type="EMBL" id="CAMXCT010000861">
    <property type="protein sequence ID" value="CAI3984110.1"/>
    <property type="molecule type" value="Genomic_DNA"/>
</dbReference>
<reference evidence="4 5" key="2">
    <citation type="submission" date="2024-05" db="EMBL/GenBank/DDBJ databases">
        <authorList>
            <person name="Chen Y."/>
            <person name="Shah S."/>
            <person name="Dougan E. K."/>
            <person name="Thang M."/>
            <person name="Chan C."/>
        </authorList>
    </citation>
    <scope>NUCLEOTIDE SEQUENCE [LARGE SCALE GENOMIC DNA]</scope>
</reference>
<keyword evidence="5" id="KW-1185">Reference proteome</keyword>
<gene>
    <name evidence="3" type="ORF">C1SCF055_LOCUS11662</name>
</gene>
<feature type="transmembrane region" description="Helical" evidence="1">
    <location>
        <begin position="398"/>
        <end position="420"/>
    </location>
</feature>
<dbReference type="Gene3D" id="2.10.50.10">
    <property type="entry name" value="Tumor Necrosis Factor Receptor, subunit A, domain 2"/>
    <property type="match status" value="2"/>
</dbReference>
<dbReference type="InterPro" id="IPR011641">
    <property type="entry name" value="Tyr-kin_ephrin_A/B_rcpt-like"/>
</dbReference>
<dbReference type="GO" id="GO:0016301">
    <property type="term" value="F:kinase activity"/>
    <property type="evidence" value="ECO:0007669"/>
    <property type="project" value="UniProtKB-KW"/>
</dbReference>